<sequence>MYLALLWGISALFSTQSMSISTPATSSIPSASTTKLLIGEDVVHTETTAWHKTDKPAEVSAAAETTATPTAETEEVNVTYRSNSSNDMTTTLVAMNTSSTNLASTGSTAESSTISFTIDSANSTTAAVSNSTTGVFIPRVPKRLPIPTTKSAPPVPRETSLSPPRTDVQPCSTRGLVTQSLIAIACLAALATIFMVTTIILCAKLSSRKYRVKKPQQATEMMCISALLPESDYSYARRRNPVPNGILVMHHGGDSDEDGGDNLTLSSFLPENDRYV</sequence>
<reference evidence="4" key="1">
    <citation type="submission" date="2021-04" db="EMBL/GenBank/DDBJ databases">
        <authorList>
            <consortium name="Wellcome Sanger Institute Data Sharing"/>
        </authorList>
    </citation>
    <scope>NUCLEOTIDE SEQUENCE [LARGE SCALE GENOMIC DNA]</scope>
</reference>
<dbReference type="PANTHER" id="PTHR17384">
    <property type="entry name" value="P-SELECTIN GLYCOPROTEIN LIGAND-1"/>
    <property type="match status" value="1"/>
</dbReference>
<dbReference type="GO" id="GO:0005886">
    <property type="term" value="C:plasma membrane"/>
    <property type="evidence" value="ECO:0007669"/>
    <property type="project" value="TreeGrafter"/>
</dbReference>
<dbReference type="AlphaFoldDB" id="A0A671XDE3"/>
<accession>A0A671XDE3</accession>
<dbReference type="Proteomes" id="UP000472265">
    <property type="component" value="Chromosome 12"/>
</dbReference>
<organism evidence="4 5">
    <name type="scientific">Sparus aurata</name>
    <name type="common">Gilthead sea bream</name>
    <dbReference type="NCBI Taxonomy" id="8175"/>
    <lineage>
        <taxon>Eukaryota</taxon>
        <taxon>Metazoa</taxon>
        <taxon>Chordata</taxon>
        <taxon>Craniata</taxon>
        <taxon>Vertebrata</taxon>
        <taxon>Euteleostomi</taxon>
        <taxon>Actinopterygii</taxon>
        <taxon>Neopterygii</taxon>
        <taxon>Teleostei</taxon>
        <taxon>Neoteleostei</taxon>
        <taxon>Acanthomorphata</taxon>
        <taxon>Eupercaria</taxon>
        <taxon>Spariformes</taxon>
        <taxon>Sparidae</taxon>
        <taxon>Sparus</taxon>
    </lineage>
</organism>
<protein>
    <recommendedName>
        <fullName evidence="6">P-selectin glycoprotein ligand 1</fullName>
    </recommendedName>
</protein>
<evidence type="ECO:0000256" key="2">
    <source>
        <dbReference type="SAM" id="Phobius"/>
    </source>
</evidence>
<feature type="signal peptide" evidence="3">
    <location>
        <begin position="1"/>
        <end position="19"/>
    </location>
</feature>
<evidence type="ECO:0000256" key="3">
    <source>
        <dbReference type="SAM" id="SignalP"/>
    </source>
</evidence>
<evidence type="ECO:0000313" key="5">
    <source>
        <dbReference type="Proteomes" id="UP000472265"/>
    </source>
</evidence>
<dbReference type="GO" id="GO:0050901">
    <property type="term" value="P:leukocyte tethering or rolling"/>
    <property type="evidence" value="ECO:0007669"/>
    <property type="project" value="TreeGrafter"/>
</dbReference>
<reference evidence="4" key="3">
    <citation type="submission" date="2025-09" db="UniProtKB">
        <authorList>
            <consortium name="Ensembl"/>
        </authorList>
    </citation>
    <scope>IDENTIFICATION</scope>
</reference>
<keyword evidence="2" id="KW-0472">Membrane</keyword>
<evidence type="ECO:0000256" key="1">
    <source>
        <dbReference type="SAM" id="MobiDB-lite"/>
    </source>
</evidence>
<keyword evidence="3" id="KW-0732">Signal</keyword>
<keyword evidence="2" id="KW-1133">Transmembrane helix</keyword>
<keyword evidence="2" id="KW-0812">Transmembrane</keyword>
<feature type="transmembrane region" description="Helical" evidence="2">
    <location>
        <begin position="181"/>
        <end position="203"/>
    </location>
</feature>
<proteinExistence type="predicted"/>
<name>A0A671XDE3_SPAAU</name>
<dbReference type="InterPro" id="IPR026195">
    <property type="entry name" value="PSGL-1"/>
</dbReference>
<gene>
    <name evidence="4" type="primary">selplg</name>
</gene>
<dbReference type="PANTHER" id="PTHR17384:SF7">
    <property type="entry name" value="P-SELECTIN GLYCOPROTEIN LIGAND 1"/>
    <property type="match status" value="1"/>
</dbReference>
<evidence type="ECO:0008006" key="6">
    <source>
        <dbReference type="Google" id="ProtNLM"/>
    </source>
</evidence>
<evidence type="ECO:0000313" key="4">
    <source>
        <dbReference type="Ensembl" id="ENSSAUP00010049137.1"/>
    </source>
</evidence>
<dbReference type="GeneTree" id="ENSGT00940000170719"/>
<feature type="chain" id="PRO_5025355580" description="P-selectin glycoprotein ligand 1" evidence="3">
    <location>
        <begin position="20"/>
        <end position="276"/>
    </location>
</feature>
<dbReference type="InParanoid" id="A0A671XDE3"/>
<dbReference type="Ensembl" id="ENSSAUT00010051708.1">
    <property type="protein sequence ID" value="ENSSAUP00010049137.1"/>
    <property type="gene ID" value="ENSSAUG00010020548.1"/>
</dbReference>
<reference evidence="4" key="2">
    <citation type="submission" date="2025-08" db="UniProtKB">
        <authorList>
            <consortium name="Ensembl"/>
        </authorList>
    </citation>
    <scope>IDENTIFICATION</scope>
</reference>
<keyword evidence="5" id="KW-1185">Reference proteome</keyword>
<feature type="compositionally biased region" description="Polar residues" evidence="1">
    <location>
        <begin position="159"/>
        <end position="169"/>
    </location>
</feature>
<dbReference type="OMA" id="HAPDLNH"/>
<feature type="region of interest" description="Disordered" evidence="1">
    <location>
        <begin position="144"/>
        <end position="169"/>
    </location>
</feature>